<evidence type="ECO:0000256" key="1">
    <source>
        <dbReference type="ARBA" id="ARBA00006479"/>
    </source>
</evidence>
<dbReference type="PROSITE" id="PS01125">
    <property type="entry name" value="ROK"/>
    <property type="match status" value="1"/>
</dbReference>
<dbReference type="InterPro" id="IPR000600">
    <property type="entry name" value="ROK"/>
</dbReference>
<reference evidence="2 3" key="1">
    <citation type="submission" date="2019-03" db="EMBL/GenBank/DDBJ databases">
        <title>Draft Genome Sequence of Duganella callidus sp. nov., a Novel Duganella Species Isolated from Cultivated Soil.</title>
        <authorList>
            <person name="Raths R."/>
            <person name="Peta V."/>
            <person name="Bucking H."/>
        </authorList>
    </citation>
    <scope>NUCLEOTIDE SEQUENCE [LARGE SCALE GENOMIC DNA]</scope>
    <source>
        <strain evidence="2 3">DN04</strain>
    </source>
</reference>
<dbReference type="SUPFAM" id="SSF46785">
    <property type="entry name" value="Winged helix' DNA-binding domain"/>
    <property type="match status" value="1"/>
</dbReference>
<proteinExistence type="inferred from homology"/>
<keyword evidence="3" id="KW-1185">Reference proteome</keyword>
<gene>
    <name evidence="2" type="ORF">E4L98_29845</name>
</gene>
<dbReference type="Gene3D" id="3.30.420.40">
    <property type="match status" value="2"/>
</dbReference>
<dbReference type="OrthoDB" id="8595273at2"/>
<sequence length="406" mass="42204">MIVAGDQQLLKQINRMALVRQLCSDPGMSRAALAETVGLTKSTVSLLVRELLDEGWLSESAQRTTGALGRRATPLQLDASRLALLGADLGISAARIVATNLLGEVLAERVLPYADAADAAACIALLARGVTELTGSAALAGRTMLGIGVGMHGVVDDASGTLYTAPHLGWRNVDAAAQLRAHFDGTALAGLPLFVQNEANVAALAELEFSGQSNADPLIFLSIGYGVGAGIIVNGRLLTGLYGFAGEVGHTILQQNGPRCSCGRHGCADALIGLQALMDEVYGGHQPSTPQQLERLFTEVERGDAAACAAVEDAGRNMGVLLNNLWVAFDPMCIVIGGAALRLGERLIAPAQRVLDGYARVTGLAAPAIRTPHFGDNAIAIGGAAMARHHLMRPFVNAAARDGAWN</sequence>
<dbReference type="AlphaFoldDB" id="A0A4Y9RR55"/>
<comment type="caution">
    <text evidence="2">The sequence shown here is derived from an EMBL/GenBank/DDBJ whole genome shotgun (WGS) entry which is preliminary data.</text>
</comment>
<dbReference type="InterPro" id="IPR049874">
    <property type="entry name" value="ROK_cs"/>
</dbReference>
<dbReference type="EMBL" id="SPVG01000281">
    <property type="protein sequence ID" value="TFW11590.1"/>
    <property type="molecule type" value="Genomic_DNA"/>
</dbReference>
<dbReference type="InterPro" id="IPR043129">
    <property type="entry name" value="ATPase_NBD"/>
</dbReference>
<name>A0A4Y9RR55_9BURK</name>
<accession>A0A4Y9RR55</accession>
<dbReference type="Gene3D" id="1.10.10.10">
    <property type="entry name" value="Winged helix-like DNA-binding domain superfamily/Winged helix DNA-binding domain"/>
    <property type="match status" value="1"/>
</dbReference>
<dbReference type="PANTHER" id="PTHR18964:SF149">
    <property type="entry name" value="BIFUNCTIONAL UDP-N-ACETYLGLUCOSAMINE 2-EPIMERASE_N-ACETYLMANNOSAMINE KINASE"/>
    <property type="match status" value="1"/>
</dbReference>
<comment type="similarity">
    <text evidence="1">Belongs to the ROK (NagC/XylR) family.</text>
</comment>
<dbReference type="SUPFAM" id="SSF53067">
    <property type="entry name" value="Actin-like ATPase domain"/>
    <property type="match status" value="1"/>
</dbReference>
<dbReference type="InterPro" id="IPR036388">
    <property type="entry name" value="WH-like_DNA-bd_sf"/>
</dbReference>
<dbReference type="Pfam" id="PF00480">
    <property type="entry name" value="ROK"/>
    <property type="match status" value="1"/>
</dbReference>
<evidence type="ECO:0000313" key="2">
    <source>
        <dbReference type="EMBL" id="TFW11590.1"/>
    </source>
</evidence>
<evidence type="ECO:0000313" key="3">
    <source>
        <dbReference type="Proteomes" id="UP000297729"/>
    </source>
</evidence>
<dbReference type="Pfam" id="PF13412">
    <property type="entry name" value="HTH_24"/>
    <property type="match status" value="1"/>
</dbReference>
<dbReference type="Proteomes" id="UP000297729">
    <property type="component" value="Unassembled WGS sequence"/>
</dbReference>
<dbReference type="PANTHER" id="PTHR18964">
    <property type="entry name" value="ROK (REPRESSOR, ORF, KINASE) FAMILY"/>
    <property type="match status" value="1"/>
</dbReference>
<dbReference type="RefSeq" id="WP_135205169.1">
    <property type="nucleotide sequence ID" value="NZ_SPVG01000281.1"/>
</dbReference>
<protein>
    <submittedName>
        <fullName evidence="2">ROK family transcriptional regulator</fullName>
    </submittedName>
</protein>
<dbReference type="InterPro" id="IPR036390">
    <property type="entry name" value="WH_DNA-bd_sf"/>
</dbReference>
<organism evidence="2 3">
    <name type="scientific">Duganella callida</name>
    <dbReference type="NCBI Taxonomy" id="2561932"/>
    <lineage>
        <taxon>Bacteria</taxon>
        <taxon>Pseudomonadati</taxon>
        <taxon>Pseudomonadota</taxon>
        <taxon>Betaproteobacteria</taxon>
        <taxon>Burkholderiales</taxon>
        <taxon>Oxalobacteraceae</taxon>
        <taxon>Telluria group</taxon>
        <taxon>Duganella</taxon>
    </lineage>
</organism>